<reference evidence="1 2" key="1">
    <citation type="submission" date="2018-07" db="EMBL/GenBank/DDBJ databases">
        <title>Leeuwenhoekiella genomics.</title>
        <authorList>
            <person name="Tahon G."/>
            <person name="Willems A."/>
        </authorList>
    </citation>
    <scope>NUCLEOTIDE SEQUENCE [LARGE SCALE GENOMIC DNA]</scope>
    <source>
        <strain evidence="1 2">LMG 1345</strain>
    </source>
</reference>
<dbReference type="STRING" id="1122159.SAMN02745246_03972"/>
<dbReference type="AlphaFoldDB" id="A0A4Q0P5I5"/>
<accession>A0A4Q0P5I5</accession>
<dbReference type="EMBL" id="QOVL01000030">
    <property type="protein sequence ID" value="RXG21874.1"/>
    <property type="molecule type" value="Genomic_DNA"/>
</dbReference>
<proteinExistence type="predicted"/>
<evidence type="ECO:0000313" key="2">
    <source>
        <dbReference type="Proteomes" id="UP000290608"/>
    </source>
</evidence>
<comment type="caution">
    <text evidence="1">The sequence shown here is derived from an EMBL/GenBank/DDBJ whole genome shotgun (WGS) entry which is preliminary data.</text>
</comment>
<sequence>MRFYISRLLALLLLISTAIYMTAYTEPLFFNDKVDKAIIKAFIKDSIPVEIDLIYDNDSLPDQYYSYIETPVCEKGICYDLKVHLYWDLLGNFVNYKEVASDPFTKYEHELFTAEDHSKLRKILADKTSPLANYNPEDLVDKSKTLYSPLIDAVVGATYPALKSSVVPGAVYSTHTLWNIVNGTLADKIKAYTIAHSNEAVLLKMAHSSSKDLQLYALRNLDTASTSYPKVLIQLVKDGIDYVPYFAIAKITQEMWLDASLQNELISLLATTDFEMQNEILNGLSATQLSASNTAVLLDQYISLEESQYKKLTSILKNNIAHFSHKEIKTLQKIAAETNNTFAHFANELLKSKTE</sequence>
<name>A0A4Q0P5I5_9FLAO</name>
<dbReference type="Proteomes" id="UP000290608">
    <property type="component" value="Unassembled WGS sequence"/>
</dbReference>
<organism evidence="1 2">
    <name type="scientific">Leeuwenhoekiella marinoflava</name>
    <dbReference type="NCBI Taxonomy" id="988"/>
    <lineage>
        <taxon>Bacteria</taxon>
        <taxon>Pseudomonadati</taxon>
        <taxon>Bacteroidota</taxon>
        <taxon>Flavobacteriia</taxon>
        <taxon>Flavobacteriales</taxon>
        <taxon>Flavobacteriaceae</taxon>
        <taxon>Leeuwenhoekiella</taxon>
    </lineage>
</organism>
<dbReference type="RefSeq" id="WP_073101038.1">
    <property type="nucleotide sequence ID" value="NZ_QOVL01000030.1"/>
</dbReference>
<protein>
    <submittedName>
        <fullName evidence="1">Uncharacterized protein</fullName>
    </submittedName>
</protein>
<gene>
    <name evidence="1" type="ORF">DSL99_3984</name>
</gene>
<evidence type="ECO:0000313" key="1">
    <source>
        <dbReference type="EMBL" id="RXG21874.1"/>
    </source>
</evidence>